<name>A0A4S8L8N4_DENBC</name>
<protein>
    <recommendedName>
        <fullName evidence="3">F-box domain-containing protein</fullName>
    </recommendedName>
</protein>
<sequence>MVDIGTLHIPVELLERIFDEISDKQDLKALRCINSNFCSLLDPRLFSRIKIDLEEYDSPNFRVLASNSSRIAPHVHKLDLCSSELKYPTDDKGWMKKLLLVNRIRKEQKESRAYILKALGSFKNLRILNFPYWSDPFPDLWRVLERKEIHLQRITNTFNIDQAFLEYLASYSGLEHLWIRSISPTTTASTANYFLTKALPKHSGSLQSLSIHPGEEGTQWSFGKDSAEMFSHCLQLRSLVIWVDAVDIHAANSEEDVVTICLDLAQKLPHLSTLAISPAYANRKRSPRPRRILDGRPYWVGHQNTINERITSRVLAYKLPSVRAGNPKVIVNGQIYAIQNVDEVSSAYLPTVRLH</sequence>
<proteinExistence type="predicted"/>
<gene>
    <name evidence="1" type="ORF">K435DRAFT_764708</name>
</gene>
<dbReference type="OrthoDB" id="2894750at2759"/>
<dbReference type="Gene3D" id="3.80.10.10">
    <property type="entry name" value="Ribonuclease Inhibitor"/>
    <property type="match status" value="1"/>
</dbReference>
<keyword evidence="2" id="KW-1185">Reference proteome</keyword>
<evidence type="ECO:0000313" key="2">
    <source>
        <dbReference type="Proteomes" id="UP000297245"/>
    </source>
</evidence>
<dbReference type="Proteomes" id="UP000297245">
    <property type="component" value="Unassembled WGS sequence"/>
</dbReference>
<evidence type="ECO:0000313" key="1">
    <source>
        <dbReference type="EMBL" id="THU84920.1"/>
    </source>
</evidence>
<reference evidence="1 2" key="1">
    <citation type="journal article" date="2019" name="Nat. Ecol. Evol.">
        <title>Megaphylogeny resolves global patterns of mushroom evolution.</title>
        <authorList>
            <person name="Varga T."/>
            <person name="Krizsan K."/>
            <person name="Foldi C."/>
            <person name="Dima B."/>
            <person name="Sanchez-Garcia M."/>
            <person name="Sanchez-Ramirez S."/>
            <person name="Szollosi G.J."/>
            <person name="Szarkandi J.G."/>
            <person name="Papp V."/>
            <person name="Albert L."/>
            <person name="Andreopoulos W."/>
            <person name="Angelini C."/>
            <person name="Antonin V."/>
            <person name="Barry K.W."/>
            <person name="Bougher N.L."/>
            <person name="Buchanan P."/>
            <person name="Buyck B."/>
            <person name="Bense V."/>
            <person name="Catcheside P."/>
            <person name="Chovatia M."/>
            <person name="Cooper J."/>
            <person name="Damon W."/>
            <person name="Desjardin D."/>
            <person name="Finy P."/>
            <person name="Geml J."/>
            <person name="Haridas S."/>
            <person name="Hughes K."/>
            <person name="Justo A."/>
            <person name="Karasinski D."/>
            <person name="Kautmanova I."/>
            <person name="Kiss B."/>
            <person name="Kocsube S."/>
            <person name="Kotiranta H."/>
            <person name="LaButti K.M."/>
            <person name="Lechner B.E."/>
            <person name="Liimatainen K."/>
            <person name="Lipzen A."/>
            <person name="Lukacs Z."/>
            <person name="Mihaltcheva S."/>
            <person name="Morgado L.N."/>
            <person name="Niskanen T."/>
            <person name="Noordeloos M.E."/>
            <person name="Ohm R.A."/>
            <person name="Ortiz-Santana B."/>
            <person name="Ovrebo C."/>
            <person name="Racz N."/>
            <person name="Riley R."/>
            <person name="Savchenko A."/>
            <person name="Shiryaev A."/>
            <person name="Soop K."/>
            <person name="Spirin V."/>
            <person name="Szebenyi C."/>
            <person name="Tomsovsky M."/>
            <person name="Tulloss R.E."/>
            <person name="Uehling J."/>
            <person name="Grigoriev I.V."/>
            <person name="Vagvolgyi C."/>
            <person name="Papp T."/>
            <person name="Martin F.M."/>
            <person name="Miettinen O."/>
            <person name="Hibbett D.S."/>
            <person name="Nagy L.G."/>
        </authorList>
    </citation>
    <scope>NUCLEOTIDE SEQUENCE [LARGE SCALE GENOMIC DNA]</scope>
    <source>
        <strain evidence="1 2">CBS 962.96</strain>
    </source>
</reference>
<dbReference type="SUPFAM" id="SSF52047">
    <property type="entry name" value="RNI-like"/>
    <property type="match status" value="1"/>
</dbReference>
<organism evidence="1 2">
    <name type="scientific">Dendrothele bispora (strain CBS 962.96)</name>
    <dbReference type="NCBI Taxonomy" id="1314807"/>
    <lineage>
        <taxon>Eukaryota</taxon>
        <taxon>Fungi</taxon>
        <taxon>Dikarya</taxon>
        <taxon>Basidiomycota</taxon>
        <taxon>Agaricomycotina</taxon>
        <taxon>Agaricomycetes</taxon>
        <taxon>Agaricomycetidae</taxon>
        <taxon>Agaricales</taxon>
        <taxon>Agaricales incertae sedis</taxon>
        <taxon>Dendrothele</taxon>
    </lineage>
</organism>
<evidence type="ECO:0008006" key="3">
    <source>
        <dbReference type="Google" id="ProtNLM"/>
    </source>
</evidence>
<dbReference type="EMBL" id="ML179574">
    <property type="protein sequence ID" value="THU84920.1"/>
    <property type="molecule type" value="Genomic_DNA"/>
</dbReference>
<accession>A0A4S8L8N4</accession>
<dbReference type="AlphaFoldDB" id="A0A4S8L8N4"/>
<dbReference type="InterPro" id="IPR032675">
    <property type="entry name" value="LRR_dom_sf"/>
</dbReference>